<reference evidence="1" key="1">
    <citation type="submission" date="2020-08" db="EMBL/GenBank/DDBJ databases">
        <title>Multicomponent nature underlies the extraordinary mechanical properties of spider dragline silk.</title>
        <authorList>
            <person name="Kono N."/>
            <person name="Nakamura H."/>
            <person name="Mori M."/>
            <person name="Yoshida Y."/>
            <person name="Ohtoshi R."/>
            <person name="Malay A.D."/>
            <person name="Moran D.A.P."/>
            <person name="Tomita M."/>
            <person name="Numata K."/>
            <person name="Arakawa K."/>
        </authorList>
    </citation>
    <scope>NUCLEOTIDE SEQUENCE</scope>
</reference>
<name>A0A8X6NXT3_NEPPI</name>
<organism evidence="1 2">
    <name type="scientific">Nephila pilipes</name>
    <name type="common">Giant wood spider</name>
    <name type="synonym">Nephila maculata</name>
    <dbReference type="NCBI Taxonomy" id="299642"/>
    <lineage>
        <taxon>Eukaryota</taxon>
        <taxon>Metazoa</taxon>
        <taxon>Ecdysozoa</taxon>
        <taxon>Arthropoda</taxon>
        <taxon>Chelicerata</taxon>
        <taxon>Arachnida</taxon>
        <taxon>Araneae</taxon>
        <taxon>Araneomorphae</taxon>
        <taxon>Entelegynae</taxon>
        <taxon>Araneoidea</taxon>
        <taxon>Nephilidae</taxon>
        <taxon>Nephila</taxon>
    </lineage>
</organism>
<comment type="caution">
    <text evidence="1">The sequence shown here is derived from an EMBL/GenBank/DDBJ whole genome shotgun (WGS) entry which is preliminary data.</text>
</comment>
<proteinExistence type="predicted"/>
<dbReference type="AlphaFoldDB" id="A0A8X6NXT3"/>
<evidence type="ECO:0000313" key="2">
    <source>
        <dbReference type="Proteomes" id="UP000887013"/>
    </source>
</evidence>
<protein>
    <submittedName>
        <fullName evidence="1">Uncharacterized protein</fullName>
    </submittedName>
</protein>
<dbReference type="EMBL" id="BMAW01014870">
    <property type="protein sequence ID" value="GFT40895.1"/>
    <property type="molecule type" value="Genomic_DNA"/>
</dbReference>
<dbReference type="Proteomes" id="UP000887013">
    <property type="component" value="Unassembled WGS sequence"/>
</dbReference>
<keyword evidence="2" id="KW-1185">Reference proteome</keyword>
<accession>A0A8X6NXT3</accession>
<gene>
    <name evidence="1" type="ORF">NPIL_264831</name>
</gene>
<evidence type="ECO:0000313" key="1">
    <source>
        <dbReference type="EMBL" id="GFT40895.1"/>
    </source>
</evidence>
<sequence>MNPKISFLPYLTLASDLQPTSLASFQISLCELHLEISGLGTKNCQPVYPTPPEAVLRSPIYLYSYY</sequence>